<comment type="similarity">
    <text evidence="7">Belongs to the ATX1 family.</text>
</comment>
<protein>
    <recommendedName>
        <fullName evidence="8">HMA domain-containing protein</fullName>
    </recommendedName>
</protein>
<evidence type="ECO:0000256" key="1">
    <source>
        <dbReference type="ARBA" id="ARBA00022448"/>
    </source>
</evidence>
<evidence type="ECO:0000256" key="2">
    <source>
        <dbReference type="ARBA" id="ARBA00022723"/>
    </source>
</evidence>
<dbReference type="PANTHER" id="PTHR46365">
    <property type="entry name" value="COPPER TRANSPORT PROTEIN ATOX1"/>
    <property type="match status" value="1"/>
</dbReference>
<organism evidence="9 10">
    <name type="scientific">Myriangium duriaei CBS 260.36</name>
    <dbReference type="NCBI Taxonomy" id="1168546"/>
    <lineage>
        <taxon>Eukaryota</taxon>
        <taxon>Fungi</taxon>
        <taxon>Dikarya</taxon>
        <taxon>Ascomycota</taxon>
        <taxon>Pezizomycotina</taxon>
        <taxon>Dothideomycetes</taxon>
        <taxon>Dothideomycetidae</taxon>
        <taxon>Myriangiales</taxon>
        <taxon>Myriangiaceae</taxon>
        <taxon>Myriangium</taxon>
    </lineage>
</organism>
<dbReference type="GO" id="GO:0046872">
    <property type="term" value="F:metal ion binding"/>
    <property type="evidence" value="ECO:0007669"/>
    <property type="project" value="UniProtKB-KW"/>
</dbReference>
<dbReference type="GO" id="GO:0016531">
    <property type="term" value="F:copper chaperone activity"/>
    <property type="evidence" value="ECO:0007669"/>
    <property type="project" value="TreeGrafter"/>
</dbReference>
<sequence>MSDHTYELEVQMSCSGCSDAVTKILDKMDGVKSKTIDLEEEQVKIVTEPSLNHESIRDELNTSKTVWLIKENGKELYKKDGYGEWKKKQEKRREKKKRSV</sequence>
<evidence type="ECO:0000256" key="3">
    <source>
        <dbReference type="ARBA" id="ARBA00022796"/>
    </source>
</evidence>
<dbReference type="OrthoDB" id="689350at2759"/>
<keyword evidence="3" id="KW-0187">Copper transport</keyword>
<keyword evidence="10" id="KW-1185">Reference proteome</keyword>
<keyword evidence="4" id="KW-0186">Copper</keyword>
<dbReference type="AlphaFoldDB" id="A0A9P4MD56"/>
<evidence type="ECO:0000256" key="4">
    <source>
        <dbReference type="ARBA" id="ARBA00023008"/>
    </source>
</evidence>
<evidence type="ECO:0000259" key="8">
    <source>
        <dbReference type="PROSITE" id="PS50846"/>
    </source>
</evidence>
<evidence type="ECO:0000313" key="10">
    <source>
        <dbReference type="Proteomes" id="UP000799439"/>
    </source>
</evidence>
<dbReference type="InterPro" id="IPR036163">
    <property type="entry name" value="HMA_dom_sf"/>
</dbReference>
<dbReference type="InterPro" id="IPR051881">
    <property type="entry name" value="Copper_transport_ATOX1-like"/>
</dbReference>
<dbReference type="GO" id="GO:0005829">
    <property type="term" value="C:cytosol"/>
    <property type="evidence" value="ECO:0007669"/>
    <property type="project" value="TreeGrafter"/>
</dbReference>
<reference evidence="9" key="1">
    <citation type="journal article" date="2020" name="Stud. Mycol.">
        <title>101 Dothideomycetes genomes: a test case for predicting lifestyles and emergence of pathogens.</title>
        <authorList>
            <person name="Haridas S."/>
            <person name="Albert R."/>
            <person name="Binder M."/>
            <person name="Bloem J."/>
            <person name="Labutti K."/>
            <person name="Salamov A."/>
            <person name="Andreopoulos B."/>
            <person name="Baker S."/>
            <person name="Barry K."/>
            <person name="Bills G."/>
            <person name="Bluhm B."/>
            <person name="Cannon C."/>
            <person name="Castanera R."/>
            <person name="Culley D."/>
            <person name="Daum C."/>
            <person name="Ezra D."/>
            <person name="Gonzalez J."/>
            <person name="Henrissat B."/>
            <person name="Kuo A."/>
            <person name="Liang C."/>
            <person name="Lipzen A."/>
            <person name="Lutzoni F."/>
            <person name="Magnuson J."/>
            <person name="Mondo S."/>
            <person name="Nolan M."/>
            <person name="Ohm R."/>
            <person name="Pangilinan J."/>
            <person name="Park H.-J."/>
            <person name="Ramirez L."/>
            <person name="Alfaro M."/>
            <person name="Sun H."/>
            <person name="Tritt A."/>
            <person name="Yoshinaga Y."/>
            <person name="Zwiers L.-H."/>
            <person name="Turgeon B."/>
            <person name="Goodwin S."/>
            <person name="Spatafora J."/>
            <person name="Crous P."/>
            <person name="Grigoriev I."/>
        </authorList>
    </citation>
    <scope>NUCLEOTIDE SEQUENCE</scope>
    <source>
        <strain evidence="9">CBS 260.36</strain>
    </source>
</reference>
<gene>
    <name evidence="9" type="ORF">K461DRAFT_281919</name>
</gene>
<keyword evidence="1" id="KW-0813">Transport</keyword>
<feature type="domain" description="HMA" evidence="8">
    <location>
        <begin position="3"/>
        <end position="77"/>
    </location>
</feature>
<evidence type="ECO:0000256" key="5">
    <source>
        <dbReference type="ARBA" id="ARBA00023065"/>
    </source>
</evidence>
<dbReference type="Pfam" id="PF00403">
    <property type="entry name" value="HMA"/>
    <property type="match status" value="1"/>
</dbReference>
<dbReference type="InterPro" id="IPR006121">
    <property type="entry name" value="HMA_dom"/>
</dbReference>
<evidence type="ECO:0000313" key="9">
    <source>
        <dbReference type="EMBL" id="KAF2149535.1"/>
    </source>
</evidence>
<dbReference type="PANTHER" id="PTHR46365:SF1">
    <property type="entry name" value="COPPER TRANSPORT PROTEIN ATOX1"/>
    <property type="match status" value="1"/>
</dbReference>
<evidence type="ECO:0000256" key="6">
    <source>
        <dbReference type="ARBA" id="ARBA00023186"/>
    </source>
</evidence>
<proteinExistence type="inferred from homology"/>
<comment type="caution">
    <text evidence="9">The sequence shown here is derived from an EMBL/GenBank/DDBJ whole genome shotgun (WGS) entry which is preliminary data.</text>
</comment>
<name>A0A9P4MD56_9PEZI</name>
<dbReference type="Gene3D" id="3.30.70.100">
    <property type="match status" value="1"/>
</dbReference>
<dbReference type="PROSITE" id="PS50846">
    <property type="entry name" value="HMA_2"/>
    <property type="match status" value="1"/>
</dbReference>
<dbReference type="GO" id="GO:0006825">
    <property type="term" value="P:copper ion transport"/>
    <property type="evidence" value="ECO:0007669"/>
    <property type="project" value="UniProtKB-KW"/>
</dbReference>
<dbReference type="EMBL" id="ML996091">
    <property type="protein sequence ID" value="KAF2149535.1"/>
    <property type="molecule type" value="Genomic_DNA"/>
</dbReference>
<dbReference type="Proteomes" id="UP000799439">
    <property type="component" value="Unassembled WGS sequence"/>
</dbReference>
<accession>A0A9P4MD56</accession>
<keyword evidence="5" id="KW-0406">Ion transport</keyword>
<keyword evidence="6" id="KW-0143">Chaperone</keyword>
<keyword evidence="2" id="KW-0479">Metal-binding</keyword>
<dbReference type="CDD" id="cd00371">
    <property type="entry name" value="HMA"/>
    <property type="match status" value="1"/>
</dbReference>
<dbReference type="SUPFAM" id="SSF55008">
    <property type="entry name" value="HMA, heavy metal-associated domain"/>
    <property type="match status" value="1"/>
</dbReference>
<evidence type="ECO:0000256" key="7">
    <source>
        <dbReference type="ARBA" id="ARBA00038171"/>
    </source>
</evidence>